<dbReference type="PANTHER" id="PTHR46769:SF2">
    <property type="entry name" value="FIBROCYSTIN-L ISOFORM 2 PRECURSOR-RELATED"/>
    <property type="match status" value="1"/>
</dbReference>
<dbReference type="Gene3D" id="2.60.40.10">
    <property type="entry name" value="Immunoglobulins"/>
    <property type="match status" value="1"/>
</dbReference>
<accession>A0A9W9YE52</accession>
<reference evidence="3" key="1">
    <citation type="submission" date="2023-01" db="EMBL/GenBank/DDBJ databases">
        <title>Genome assembly of the deep-sea coral Lophelia pertusa.</title>
        <authorList>
            <person name="Herrera S."/>
            <person name="Cordes E."/>
        </authorList>
    </citation>
    <scope>NUCLEOTIDE SEQUENCE</scope>
    <source>
        <strain evidence="3">USNM1676648</strain>
        <tissue evidence="3">Polyp</tissue>
    </source>
</reference>
<dbReference type="Gene3D" id="2.60.120.1560">
    <property type="match status" value="1"/>
</dbReference>
<keyword evidence="1" id="KW-0732">Signal</keyword>
<dbReference type="EMBL" id="MU827793">
    <property type="protein sequence ID" value="KAJ7330250.1"/>
    <property type="molecule type" value="Genomic_DNA"/>
</dbReference>
<evidence type="ECO:0000313" key="4">
    <source>
        <dbReference type="Proteomes" id="UP001163046"/>
    </source>
</evidence>
<sequence length="381" mass="41965">MAGGTVLTIKGKGFDKRTKEVSVEVGGVPCEILSIGDDVIKCQTSEAPPPLSDKDDMYSGARGWLREVWTSTRPSSVSAVGGLKTTASDYHSEVLPEASSPTQASFGESTSFSDRYKSFFVAPSNNNYTFHIQADDQAELYLSLSESAAAKTKIASCSKPTTSWSAFPEQKSAVFSLKKEQRYYLEVRHVQDGGKSHVMIGVKMQKTRYVNSQIGSAVNEEQEIRMNSIKHPEIQVINITSWDDGKTFEVQEVEVIPCNQSEGNRTLCRDVFSLSYDGVNIDLVSLNNMTADSLQRALNNLTSVKKQGHVTVTELITNKNATAYRVTFNFNKPEKTQMLLRVTPVSSNVTSVKITCLQKGKAQTVIVKLLGQQLVAMVHNR</sequence>
<dbReference type="InterPro" id="IPR013783">
    <property type="entry name" value="Ig-like_fold"/>
</dbReference>
<dbReference type="Pfam" id="PF01833">
    <property type="entry name" value="TIG"/>
    <property type="match status" value="1"/>
</dbReference>
<dbReference type="CDD" id="cd00603">
    <property type="entry name" value="IPT_PCSR"/>
    <property type="match status" value="1"/>
</dbReference>
<dbReference type="AlphaFoldDB" id="A0A9W9YE52"/>
<proteinExistence type="predicted"/>
<dbReference type="OrthoDB" id="6147181at2759"/>
<dbReference type="Pfam" id="PF07691">
    <property type="entry name" value="PA14"/>
    <property type="match status" value="1"/>
</dbReference>
<keyword evidence="4" id="KW-1185">Reference proteome</keyword>
<dbReference type="SUPFAM" id="SSF56988">
    <property type="entry name" value="Anthrax protective antigen"/>
    <property type="match status" value="1"/>
</dbReference>
<evidence type="ECO:0000313" key="3">
    <source>
        <dbReference type="EMBL" id="KAJ7330250.1"/>
    </source>
</evidence>
<dbReference type="SUPFAM" id="SSF81296">
    <property type="entry name" value="E set domains"/>
    <property type="match status" value="1"/>
</dbReference>
<dbReference type="InterPro" id="IPR037524">
    <property type="entry name" value="PA14/GLEYA"/>
</dbReference>
<dbReference type="InterPro" id="IPR052387">
    <property type="entry name" value="Fibrocystin"/>
</dbReference>
<dbReference type="Proteomes" id="UP001163046">
    <property type="component" value="Unassembled WGS sequence"/>
</dbReference>
<dbReference type="PROSITE" id="PS51820">
    <property type="entry name" value="PA14"/>
    <property type="match status" value="1"/>
</dbReference>
<organism evidence="3 4">
    <name type="scientific">Desmophyllum pertusum</name>
    <dbReference type="NCBI Taxonomy" id="174260"/>
    <lineage>
        <taxon>Eukaryota</taxon>
        <taxon>Metazoa</taxon>
        <taxon>Cnidaria</taxon>
        <taxon>Anthozoa</taxon>
        <taxon>Hexacorallia</taxon>
        <taxon>Scleractinia</taxon>
        <taxon>Caryophylliina</taxon>
        <taxon>Caryophylliidae</taxon>
        <taxon>Desmophyllum</taxon>
    </lineage>
</organism>
<dbReference type="InterPro" id="IPR002909">
    <property type="entry name" value="IPT_dom"/>
</dbReference>
<feature type="domain" description="PA14" evidence="2">
    <location>
        <begin position="59"/>
        <end position="218"/>
    </location>
</feature>
<evidence type="ECO:0000259" key="2">
    <source>
        <dbReference type="PROSITE" id="PS51820"/>
    </source>
</evidence>
<dbReference type="InterPro" id="IPR011658">
    <property type="entry name" value="PA14_dom"/>
</dbReference>
<name>A0A9W9YE52_9CNID</name>
<dbReference type="PANTHER" id="PTHR46769">
    <property type="entry name" value="POLYCYSTIC KIDNEY AND HEPATIC DISEASE 1 (AUTOSOMAL RECESSIVE)-LIKE 1"/>
    <property type="match status" value="1"/>
</dbReference>
<comment type="caution">
    <text evidence="3">The sequence shown here is derived from an EMBL/GenBank/DDBJ whole genome shotgun (WGS) entry which is preliminary data.</text>
</comment>
<gene>
    <name evidence="3" type="primary">PKHD1L1_3</name>
    <name evidence="3" type="ORF">OS493_022774</name>
</gene>
<protein>
    <submittedName>
        <fullName evidence="3">Fibrocystin-L</fullName>
    </submittedName>
</protein>
<dbReference type="InterPro" id="IPR014756">
    <property type="entry name" value="Ig_E-set"/>
</dbReference>
<evidence type="ECO:0000256" key="1">
    <source>
        <dbReference type="ARBA" id="ARBA00022729"/>
    </source>
</evidence>